<dbReference type="EMBL" id="JAVHJM010000008">
    <property type="protein sequence ID" value="KAK6508306.1"/>
    <property type="molecule type" value="Genomic_DNA"/>
</dbReference>
<accession>A0AAN8RPT7</accession>
<proteinExistence type="predicted"/>
<gene>
    <name evidence="2" type="ORF">TWF506_010401</name>
</gene>
<keyword evidence="3" id="KW-1185">Reference proteome</keyword>
<comment type="caution">
    <text evidence="2">The sequence shown here is derived from an EMBL/GenBank/DDBJ whole genome shotgun (WGS) entry which is preliminary data.</text>
</comment>
<protein>
    <submittedName>
        <fullName evidence="2">Uncharacterized protein</fullName>
    </submittedName>
</protein>
<reference evidence="2 3" key="1">
    <citation type="submission" date="2019-10" db="EMBL/GenBank/DDBJ databases">
        <authorList>
            <person name="Palmer J.M."/>
        </authorList>
    </citation>
    <scope>NUCLEOTIDE SEQUENCE [LARGE SCALE GENOMIC DNA]</scope>
    <source>
        <strain evidence="2 3">TWF506</strain>
    </source>
</reference>
<dbReference type="AlphaFoldDB" id="A0AAN8RPT7"/>
<evidence type="ECO:0000313" key="2">
    <source>
        <dbReference type="EMBL" id="KAK6508306.1"/>
    </source>
</evidence>
<feature type="region of interest" description="Disordered" evidence="1">
    <location>
        <begin position="1"/>
        <end position="25"/>
    </location>
</feature>
<evidence type="ECO:0000313" key="3">
    <source>
        <dbReference type="Proteomes" id="UP001307849"/>
    </source>
</evidence>
<feature type="compositionally biased region" description="Polar residues" evidence="1">
    <location>
        <begin position="1"/>
        <end position="15"/>
    </location>
</feature>
<evidence type="ECO:0000256" key="1">
    <source>
        <dbReference type="SAM" id="MobiDB-lite"/>
    </source>
</evidence>
<name>A0AAN8RPT7_9PEZI</name>
<dbReference type="Proteomes" id="UP001307849">
    <property type="component" value="Unassembled WGS sequence"/>
</dbReference>
<sequence>MQQNQHNVLQSSTVSAVPAPEPLPVREDGKKCTVEMFYYPPDEKILGAPYGPPHKVVYKQITTSTVYVNCPEPDCSVLIRTGRRTASYDTAPNPAHIAFKTVTYPPMTLWSPTGCLPKTAPPGIPSMRPHFVHYN</sequence>
<organism evidence="2 3">
    <name type="scientific">Arthrobotrys conoides</name>
    <dbReference type="NCBI Taxonomy" id="74498"/>
    <lineage>
        <taxon>Eukaryota</taxon>
        <taxon>Fungi</taxon>
        <taxon>Dikarya</taxon>
        <taxon>Ascomycota</taxon>
        <taxon>Pezizomycotina</taxon>
        <taxon>Orbiliomycetes</taxon>
        <taxon>Orbiliales</taxon>
        <taxon>Orbiliaceae</taxon>
        <taxon>Arthrobotrys</taxon>
    </lineage>
</organism>